<evidence type="ECO:0000313" key="7">
    <source>
        <dbReference type="Proteomes" id="UP000298517"/>
    </source>
</evidence>
<dbReference type="Proteomes" id="UP000298517">
    <property type="component" value="Unassembled WGS sequence"/>
</dbReference>
<dbReference type="Gene3D" id="3.30.230.10">
    <property type="match status" value="1"/>
</dbReference>
<keyword evidence="3" id="KW-0342">GTP-binding</keyword>
<dbReference type="InterPro" id="IPR014721">
    <property type="entry name" value="Ribsml_uS5_D2-typ_fold_subgr"/>
</dbReference>
<dbReference type="InterPro" id="IPR005517">
    <property type="entry name" value="Transl_elong_EFG/EF2_IV"/>
</dbReference>
<dbReference type="InterPro" id="IPR020568">
    <property type="entry name" value="Ribosomal_Su5_D2-typ_SF"/>
</dbReference>
<dbReference type="InterPro" id="IPR005225">
    <property type="entry name" value="Small_GTP-bd"/>
</dbReference>
<keyword evidence="6" id="KW-0251">Elongation factor</keyword>
<evidence type="ECO:0000259" key="5">
    <source>
        <dbReference type="PROSITE" id="PS51722"/>
    </source>
</evidence>
<name>A0A4Y8AVU2_9FLAO</name>
<dbReference type="FunFam" id="3.30.70.240:FF:000001">
    <property type="entry name" value="Elongation factor G"/>
    <property type="match status" value="1"/>
</dbReference>
<dbReference type="AlphaFoldDB" id="A0A4Y8AVU2"/>
<dbReference type="InterPro" id="IPR035647">
    <property type="entry name" value="EFG_III/V"/>
</dbReference>
<dbReference type="EMBL" id="SNQI01000002">
    <property type="protein sequence ID" value="TEW75490.1"/>
    <property type="molecule type" value="Genomic_DNA"/>
</dbReference>
<dbReference type="SUPFAM" id="SSF54211">
    <property type="entry name" value="Ribosomal protein S5 domain 2-like"/>
    <property type="match status" value="1"/>
</dbReference>
<dbReference type="SMART" id="SM00838">
    <property type="entry name" value="EFG_C"/>
    <property type="match status" value="1"/>
</dbReference>
<dbReference type="GO" id="GO:0005525">
    <property type="term" value="F:GTP binding"/>
    <property type="evidence" value="ECO:0007669"/>
    <property type="project" value="UniProtKB-KW"/>
</dbReference>
<evidence type="ECO:0000256" key="1">
    <source>
        <dbReference type="ARBA" id="ARBA00013902"/>
    </source>
</evidence>
<protein>
    <recommendedName>
        <fullName evidence="1">Tetracycline resistance protein TetQ</fullName>
    </recommendedName>
</protein>
<evidence type="ECO:0000256" key="4">
    <source>
        <dbReference type="ARBA" id="ARBA00024731"/>
    </source>
</evidence>
<keyword evidence="6" id="KW-0648">Protein biosynthesis</keyword>
<dbReference type="NCBIfam" id="NF009381">
    <property type="entry name" value="PRK12740.1-5"/>
    <property type="match status" value="1"/>
</dbReference>
<dbReference type="Gene3D" id="3.30.70.870">
    <property type="entry name" value="Elongation Factor G (Translational Gtpase), domain 3"/>
    <property type="match status" value="1"/>
</dbReference>
<dbReference type="GO" id="GO:0032790">
    <property type="term" value="P:ribosome disassembly"/>
    <property type="evidence" value="ECO:0007669"/>
    <property type="project" value="TreeGrafter"/>
</dbReference>
<dbReference type="SUPFAM" id="SSF50447">
    <property type="entry name" value="Translation proteins"/>
    <property type="match status" value="1"/>
</dbReference>
<feature type="domain" description="Tr-type G" evidence="5">
    <location>
        <begin position="7"/>
        <end position="279"/>
    </location>
</feature>
<dbReference type="InterPro" id="IPR035649">
    <property type="entry name" value="EFG_V"/>
</dbReference>
<evidence type="ECO:0000313" key="6">
    <source>
        <dbReference type="EMBL" id="TEW75490.1"/>
    </source>
</evidence>
<reference evidence="6 7" key="1">
    <citation type="journal article" date="2011" name="J. Microbiol.">
        <title>Gramella jeungdoensis sp. nov., isolated from a solar saltern in Korea.</title>
        <authorList>
            <person name="Joung Y."/>
            <person name="Kim H."/>
            <person name="Jang T."/>
            <person name="Ahn T.S."/>
            <person name="Joh K."/>
        </authorList>
    </citation>
    <scope>NUCLEOTIDE SEQUENCE [LARGE SCALE GENOMIC DNA]</scope>
    <source>
        <strain evidence="6 7">KCTC 23123</strain>
    </source>
</reference>
<dbReference type="Pfam" id="PF00009">
    <property type="entry name" value="GTP_EFTU"/>
    <property type="match status" value="1"/>
</dbReference>
<dbReference type="InterPro" id="IPR000640">
    <property type="entry name" value="EFG_V-like"/>
</dbReference>
<dbReference type="InterPro" id="IPR041095">
    <property type="entry name" value="EFG_II"/>
</dbReference>
<dbReference type="InterPro" id="IPR027417">
    <property type="entry name" value="P-loop_NTPase"/>
</dbReference>
<dbReference type="CDD" id="cd04088">
    <property type="entry name" value="EFG_mtEFG_II"/>
    <property type="match status" value="1"/>
</dbReference>
<gene>
    <name evidence="6" type="ORF">E2488_08250</name>
</gene>
<comment type="function">
    <text evidence="4">Catalyzes the GTP-dependent ribosomal translocation step during translation elongation. During this step, the ribosome changes from the pre-translocational (PRE) to the post-translocational (POST) state as the newly formed A-site-bound peptidyl-tRNA and P-site-bound deacylated tRNA move to the P and E sites, respectively. Catalyzes the coordinated movement of the two tRNA molecules, the mRNA and conformational changes in the ribosome.</text>
</comment>
<proteinExistence type="predicted"/>
<dbReference type="SUPFAM" id="SSF54980">
    <property type="entry name" value="EF-G C-terminal domain-like"/>
    <property type="match status" value="2"/>
</dbReference>
<evidence type="ECO:0000256" key="2">
    <source>
        <dbReference type="ARBA" id="ARBA00022741"/>
    </source>
</evidence>
<dbReference type="SMART" id="SM00889">
    <property type="entry name" value="EFG_IV"/>
    <property type="match status" value="1"/>
</dbReference>
<keyword evidence="2" id="KW-0547">Nucleotide-binding</keyword>
<dbReference type="RefSeq" id="WP_134247860.1">
    <property type="nucleotide sequence ID" value="NZ_SNQI01000002.1"/>
</dbReference>
<dbReference type="GO" id="GO:0003746">
    <property type="term" value="F:translation elongation factor activity"/>
    <property type="evidence" value="ECO:0007669"/>
    <property type="project" value="UniProtKB-KW"/>
</dbReference>
<dbReference type="Gene3D" id="3.30.70.240">
    <property type="match status" value="1"/>
</dbReference>
<accession>A0A4Y8AVU2</accession>
<dbReference type="GO" id="GO:0003924">
    <property type="term" value="F:GTPase activity"/>
    <property type="evidence" value="ECO:0007669"/>
    <property type="project" value="InterPro"/>
</dbReference>
<dbReference type="SUPFAM" id="SSF52540">
    <property type="entry name" value="P-loop containing nucleoside triphosphate hydrolases"/>
    <property type="match status" value="1"/>
</dbReference>
<dbReference type="InterPro" id="IPR053905">
    <property type="entry name" value="EF-G-like_DII"/>
</dbReference>
<dbReference type="Gene3D" id="3.40.50.300">
    <property type="entry name" value="P-loop containing nucleotide triphosphate hydrolases"/>
    <property type="match status" value="1"/>
</dbReference>
<dbReference type="Gene3D" id="2.40.30.10">
    <property type="entry name" value="Translation factors"/>
    <property type="match status" value="1"/>
</dbReference>
<dbReference type="Pfam" id="PF14492">
    <property type="entry name" value="EFG_III"/>
    <property type="match status" value="1"/>
</dbReference>
<dbReference type="PANTHER" id="PTHR43261">
    <property type="entry name" value="TRANSLATION ELONGATION FACTOR G-RELATED"/>
    <property type="match status" value="1"/>
</dbReference>
<keyword evidence="7" id="KW-1185">Reference proteome</keyword>
<dbReference type="PROSITE" id="PS51722">
    <property type="entry name" value="G_TR_2"/>
    <property type="match status" value="1"/>
</dbReference>
<dbReference type="InterPro" id="IPR009000">
    <property type="entry name" value="Transl_B-barrel_sf"/>
</dbReference>
<comment type="caution">
    <text evidence="6">The sequence shown here is derived from an EMBL/GenBank/DDBJ whole genome shotgun (WGS) entry which is preliminary data.</text>
</comment>
<dbReference type="CDD" id="cd04170">
    <property type="entry name" value="EF-G_bact"/>
    <property type="match status" value="1"/>
</dbReference>
<dbReference type="Pfam" id="PF22042">
    <property type="entry name" value="EF-G_D2"/>
    <property type="match status" value="1"/>
</dbReference>
<dbReference type="CDD" id="cd03713">
    <property type="entry name" value="EFG_mtEFG_C"/>
    <property type="match status" value="1"/>
</dbReference>
<dbReference type="OrthoDB" id="9801591at2"/>
<sequence>MKIYDDKHIKNVAFVGANKSGKTTLAETMLFEAGLVNRRGSVENKNTVSDYHEIEQERETSIFATPLHTEWRNYKINIIDTPGLDDFIGEIASTMRVADSVVTVINAQQGVEVGTEIIWNYVDRFSLPTLFVINQIDSPNADFDESFKSIVDLIGNNAVKIQYPLVVDGAQCIIDVLKMKMYKFGPEGGKPEKFEIPEDQKDIANELHNELVEKAAENDEALMELYFDKGSLNEDEMREGIKKGMLNHELFPVFCVSALNDMGTGRLMGFIDNVAPSAADLKPEQSVEGETIECKPDAPTSLFIFKTLYEPNLGQISFFKVKSGEIKQNDKLENSRNEEIETLNQLYIMDGKNREPVEKLSAGDIGATLKLKYTETNDTLRVKGSNITIKPIKFPEPRITKAVSAIDKNDEEKLNDALKKIHSQDPTVSIRYSKEQKQQILSCQGELHLATIDWTLQKIYGIKAAFEQPKITYRETIQRSATTSYKHKKQSGGSGQFGEVHLKIEPWFEGMPEPEGFNIRGKEEVDLDWGGKLIFYNCIVGGVIDTRYLPSVLKGCLEVMEEGPLTGSYARDIRVMVFDGKMHPVDSNDISFKIAAAHAFKAAFLNAKPKLLEPIQELTVKVPEELMGNVMTDLQSRRAIILGMDSEGKYQSIKAKTPLAEMYRYSTTLRSITQGRGSFSTKFSNFELVPNNVQETLIKTDS</sequence>
<dbReference type="Pfam" id="PF00679">
    <property type="entry name" value="EFG_C"/>
    <property type="match status" value="1"/>
</dbReference>
<dbReference type="Pfam" id="PF03764">
    <property type="entry name" value="EFG_IV"/>
    <property type="match status" value="1"/>
</dbReference>
<dbReference type="PANTHER" id="PTHR43261:SF6">
    <property type="entry name" value="ELONGATION FACTOR G-LIKE PROTEIN"/>
    <property type="match status" value="1"/>
</dbReference>
<dbReference type="InterPro" id="IPR000795">
    <property type="entry name" value="T_Tr_GTP-bd_dom"/>
</dbReference>
<dbReference type="NCBIfam" id="TIGR00231">
    <property type="entry name" value="small_GTP"/>
    <property type="match status" value="1"/>
</dbReference>
<evidence type="ECO:0000256" key="3">
    <source>
        <dbReference type="ARBA" id="ARBA00023134"/>
    </source>
</evidence>
<organism evidence="6 7">
    <name type="scientific">Gramella jeungdoensis</name>
    <dbReference type="NCBI Taxonomy" id="708091"/>
    <lineage>
        <taxon>Bacteria</taxon>
        <taxon>Pseudomonadati</taxon>
        <taxon>Bacteroidota</taxon>
        <taxon>Flavobacteriia</taxon>
        <taxon>Flavobacteriales</taxon>
        <taxon>Flavobacteriaceae</taxon>
        <taxon>Christiangramia</taxon>
    </lineage>
</organism>